<feature type="transmembrane region" description="Helical" evidence="9">
    <location>
        <begin position="152"/>
        <end position="172"/>
    </location>
</feature>
<evidence type="ECO:0000256" key="9">
    <source>
        <dbReference type="SAM" id="Phobius"/>
    </source>
</evidence>
<sequence length="448" mass="47238">MSAAAPRKLGLAMATMLVAGNMIGTGVFLLPANLATVGSISLFGWIVATTGAVALGLVFARLGQLDPQPGGPYAYARDTFGPYIGFASNYSYWFGNWIGNIAIALVVTGYLSRLVPGLDGPYARVLFTLLVIWVLTLANARGARWVGALEAWTLSLALIPILFIAVAGWWWFDPALFRAGWNVSGLGDFDAISRSASIALWAFMGVESASVSAGVIDNPRRNIPLATLLGLAVSAVVYVACSTVIMGMLPMETLKNSSAPFAEAGRIMIGEWGVWIVGLCAVLKSVGALGGWMLLVGQSAQAAAKDGLFPRVFGRLNRHGMPGAGLIIVAVLMSAVLLVTVSPTLAGQFDQLTNIAVLLTIPPYLFSAVTLWRVSLDRGECGGLRWGSFLAGGAATVYCLWALIGAEPSLLAHAVVLLLLSAPLYPFFMQRVRTVVQPRPPADDGVSP</sequence>
<name>A0ABV7RNT2_9GAMM</name>
<proteinExistence type="inferred from homology"/>
<comment type="subcellular location">
    <subcellularLocation>
        <location evidence="1">Cell membrane</location>
        <topology evidence="1">Multi-pass membrane protein</topology>
    </subcellularLocation>
</comment>
<evidence type="ECO:0000313" key="10">
    <source>
        <dbReference type="EMBL" id="MFC3551005.1"/>
    </source>
</evidence>
<organism evidence="10 11">
    <name type="scientific">Lysobacter cavernae</name>
    <dbReference type="NCBI Taxonomy" id="1685901"/>
    <lineage>
        <taxon>Bacteria</taxon>
        <taxon>Pseudomonadati</taxon>
        <taxon>Pseudomonadota</taxon>
        <taxon>Gammaproteobacteria</taxon>
        <taxon>Lysobacterales</taxon>
        <taxon>Lysobacteraceae</taxon>
        <taxon>Lysobacter</taxon>
    </lineage>
</organism>
<evidence type="ECO:0000256" key="5">
    <source>
        <dbReference type="ARBA" id="ARBA00022692"/>
    </source>
</evidence>
<evidence type="ECO:0000256" key="6">
    <source>
        <dbReference type="ARBA" id="ARBA00022989"/>
    </source>
</evidence>
<dbReference type="PANTHER" id="PTHR42770">
    <property type="entry name" value="AMINO ACID TRANSPORTER-RELATED"/>
    <property type="match status" value="1"/>
</dbReference>
<gene>
    <name evidence="10" type="ORF">ACFOLC_08235</name>
</gene>
<feature type="transmembrane region" description="Helical" evidence="9">
    <location>
        <begin position="272"/>
        <end position="295"/>
    </location>
</feature>
<keyword evidence="7 9" id="KW-0472">Membrane</keyword>
<feature type="transmembrane region" description="Helical" evidence="9">
    <location>
        <begin position="228"/>
        <end position="249"/>
    </location>
</feature>
<keyword evidence="5 9" id="KW-0812">Transmembrane</keyword>
<reference evidence="11" key="1">
    <citation type="journal article" date="2019" name="Int. J. Syst. Evol. Microbiol.">
        <title>The Global Catalogue of Microorganisms (GCM) 10K type strain sequencing project: providing services to taxonomists for standard genome sequencing and annotation.</title>
        <authorList>
            <consortium name="The Broad Institute Genomics Platform"/>
            <consortium name="The Broad Institute Genome Sequencing Center for Infectious Disease"/>
            <person name="Wu L."/>
            <person name="Ma J."/>
        </authorList>
    </citation>
    <scope>NUCLEOTIDE SEQUENCE [LARGE SCALE GENOMIC DNA]</scope>
    <source>
        <strain evidence="11">KCTC 42875</strain>
    </source>
</reference>
<dbReference type="PANTHER" id="PTHR42770:SF18">
    <property type="entry name" value="ARGININE_AGMATINE ANTIPORTER"/>
    <property type="match status" value="1"/>
</dbReference>
<evidence type="ECO:0000256" key="1">
    <source>
        <dbReference type="ARBA" id="ARBA00004651"/>
    </source>
</evidence>
<dbReference type="Pfam" id="PF13520">
    <property type="entry name" value="AA_permease_2"/>
    <property type="match status" value="1"/>
</dbReference>
<feature type="transmembrane region" description="Helical" evidence="9">
    <location>
        <begin position="324"/>
        <end position="346"/>
    </location>
</feature>
<evidence type="ECO:0000256" key="2">
    <source>
        <dbReference type="ARBA" id="ARBA00008220"/>
    </source>
</evidence>
<feature type="transmembrane region" description="Helical" evidence="9">
    <location>
        <begin position="42"/>
        <end position="60"/>
    </location>
</feature>
<keyword evidence="11" id="KW-1185">Reference proteome</keyword>
<feature type="transmembrane region" description="Helical" evidence="9">
    <location>
        <begin position="384"/>
        <end position="404"/>
    </location>
</feature>
<keyword evidence="6 9" id="KW-1133">Transmembrane helix</keyword>
<dbReference type="InterPro" id="IPR002293">
    <property type="entry name" value="AA/rel_permease1"/>
</dbReference>
<dbReference type="Proteomes" id="UP001595740">
    <property type="component" value="Unassembled WGS sequence"/>
</dbReference>
<evidence type="ECO:0000256" key="3">
    <source>
        <dbReference type="ARBA" id="ARBA00021069"/>
    </source>
</evidence>
<evidence type="ECO:0000256" key="4">
    <source>
        <dbReference type="ARBA" id="ARBA00022475"/>
    </source>
</evidence>
<feature type="transmembrane region" description="Helical" evidence="9">
    <location>
        <begin position="410"/>
        <end position="429"/>
    </location>
</feature>
<feature type="transmembrane region" description="Helical" evidence="9">
    <location>
        <begin position="352"/>
        <end position="372"/>
    </location>
</feature>
<feature type="transmembrane region" description="Helical" evidence="9">
    <location>
        <begin position="90"/>
        <end position="110"/>
    </location>
</feature>
<dbReference type="EMBL" id="JBHRXK010000003">
    <property type="protein sequence ID" value="MFC3551005.1"/>
    <property type="molecule type" value="Genomic_DNA"/>
</dbReference>
<evidence type="ECO:0000256" key="8">
    <source>
        <dbReference type="ARBA" id="ARBA00045636"/>
    </source>
</evidence>
<evidence type="ECO:0000313" key="11">
    <source>
        <dbReference type="Proteomes" id="UP001595740"/>
    </source>
</evidence>
<dbReference type="PIRSF" id="PIRSF006060">
    <property type="entry name" value="AA_transporter"/>
    <property type="match status" value="1"/>
</dbReference>
<dbReference type="Gene3D" id="1.20.1740.10">
    <property type="entry name" value="Amino acid/polyamine transporter I"/>
    <property type="match status" value="1"/>
</dbReference>
<dbReference type="InterPro" id="IPR050367">
    <property type="entry name" value="APC_superfamily"/>
</dbReference>
<feature type="transmembrane region" description="Helical" evidence="9">
    <location>
        <begin position="122"/>
        <end position="140"/>
    </location>
</feature>
<evidence type="ECO:0000256" key="7">
    <source>
        <dbReference type="ARBA" id="ARBA00023136"/>
    </source>
</evidence>
<comment type="caution">
    <text evidence="10">The sequence shown here is derived from an EMBL/GenBank/DDBJ whole genome shotgun (WGS) entry which is preliminary data.</text>
</comment>
<comment type="function">
    <text evidence="8">Major component of the acid-resistance (AR) system allowing enteric pathogens to survive the acidic environment in the stomach. Exchanges extracellular arginine for its intracellular decarboxylation product agmatine (Agm) thereby expelling intracellular protons. Probably undergoes several conformational states in order to translocate the substrate across the membrane; keeps the substrate accessible to only 1 side of the membrane at a time by opening and closing 3 membrane-internal gates.</text>
</comment>
<comment type="similarity">
    <text evidence="2">Belongs to the amino acid-polyamine-organocation (APC) superfamily. Basic amino acid/polyamine antiporter (APA) (TC 2.A.3.2) family.</text>
</comment>
<feature type="transmembrane region" description="Helical" evidence="9">
    <location>
        <begin position="9"/>
        <end position="30"/>
    </location>
</feature>
<feature type="transmembrane region" description="Helical" evidence="9">
    <location>
        <begin position="192"/>
        <end position="216"/>
    </location>
</feature>
<protein>
    <recommendedName>
        <fullName evidence="3">Arginine/agmatine antiporter</fullName>
    </recommendedName>
</protein>
<dbReference type="RefSeq" id="WP_386758762.1">
    <property type="nucleotide sequence ID" value="NZ_JBHRXK010000003.1"/>
</dbReference>
<accession>A0ABV7RNT2</accession>
<keyword evidence="4" id="KW-1003">Cell membrane</keyword>